<dbReference type="Gene3D" id="3.30.460.10">
    <property type="entry name" value="Beta Polymerase, domain 2"/>
    <property type="match status" value="1"/>
</dbReference>
<keyword evidence="3" id="KW-0808">Transferase</keyword>
<comment type="cofactor">
    <cofactor evidence="1">
        <name>Mg(2+)</name>
        <dbReference type="ChEBI" id="CHEBI:18420"/>
    </cofactor>
</comment>
<dbReference type="AlphaFoldDB" id="A0A8J7RJZ7"/>
<dbReference type="InterPro" id="IPR052038">
    <property type="entry name" value="Type-VII_TA_antitoxin"/>
</dbReference>
<evidence type="ECO:0000256" key="9">
    <source>
        <dbReference type="ARBA" id="ARBA00038276"/>
    </source>
</evidence>
<keyword evidence="4" id="KW-0548">Nucleotidyltransferase</keyword>
<keyword evidence="12" id="KW-1185">Reference proteome</keyword>
<keyword evidence="7" id="KW-0067">ATP-binding</keyword>
<evidence type="ECO:0000256" key="2">
    <source>
        <dbReference type="ARBA" id="ARBA00022649"/>
    </source>
</evidence>
<dbReference type="SUPFAM" id="SSF81301">
    <property type="entry name" value="Nucleotidyltransferase"/>
    <property type="match status" value="1"/>
</dbReference>
<evidence type="ECO:0000256" key="4">
    <source>
        <dbReference type="ARBA" id="ARBA00022695"/>
    </source>
</evidence>
<keyword evidence="6" id="KW-0547">Nucleotide-binding</keyword>
<comment type="similarity">
    <text evidence="9">Belongs to the MntA antitoxin family.</text>
</comment>
<dbReference type="GO" id="GO:0005524">
    <property type="term" value="F:ATP binding"/>
    <property type="evidence" value="ECO:0007669"/>
    <property type="project" value="UniProtKB-KW"/>
</dbReference>
<accession>A0A8J7RJZ7</accession>
<evidence type="ECO:0000256" key="8">
    <source>
        <dbReference type="ARBA" id="ARBA00022842"/>
    </source>
</evidence>
<dbReference type="InterPro" id="IPR043519">
    <property type="entry name" value="NT_sf"/>
</dbReference>
<reference evidence="11" key="1">
    <citation type="submission" date="2021-03" db="EMBL/GenBank/DDBJ databases">
        <title>Genome sequencing and assembly of Tianweitania sediminis.</title>
        <authorList>
            <person name="Chhetri G."/>
        </authorList>
    </citation>
    <scope>NUCLEOTIDE SEQUENCE</scope>
    <source>
        <strain evidence="11">Z8</strain>
    </source>
</reference>
<gene>
    <name evidence="11" type="ORF">J5Y06_14450</name>
</gene>
<evidence type="ECO:0000256" key="3">
    <source>
        <dbReference type="ARBA" id="ARBA00022679"/>
    </source>
</evidence>
<organism evidence="11 12">
    <name type="scientific">Tianweitania sediminis</name>
    <dbReference type="NCBI Taxonomy" id="1502156"/>
    <lineage>
        <taxon>Bacteria</taxon>
        <taxon>Pseudomonadati</taxon>
        <taxon>Pseudomonadota</taxon>
        <taxon>Alphaproteobacteria</taxon>
        <taxon>Hyphomicrobiales</taxon>
        <taxon>Phyllobacteriaceae</taxon>
        <taxon>Tianweitania</taxon>
    </lineage>
</organism>
<dbReference type="PANTHER" id="PTHR33571">
    <property type="entry name" value="SSL8005 PROTEIN"/>
    <property type="match status" value="1"/>
</dbReference>
<keyword evidence="5" id="KW-0479">Metal-binding</keyword>
<keyword evidence="2" id="KW-1277">Toxin-antitoxin system</keyword>
<proteinExistence type="inferred from homology"/>
<dbReference type="Pfam" id="PF01909">
    <property type="entry name" value="NTP_transf_2"/>
    <property type="match status" value="1"/>
</dbReference>
<evidence type="ECO:0000259" key="10">
    <source>
        <dbReference type="Pfam" id="PF01909"/>
    </source>
</evidence>
<sequence length="68" mass="7221">MRPSEALAKHRDEGVAILAKYPVSNPRVFGSVARGEDTEGSDLDILVEAIPDVAILVDLGLFGAWQSG</sequence>
<dbReference type="InterPro" id="IPR002934">
    <property type="entry name" value="Polymerase_NTP_transf_dom"/>
</dbReference>
<dbReference type="GO" id="GO:0016779">
    <property type="term" value="F:nucleotidyltransferase activity"/>
    <property type="evidence" value="ECO:0007669"/>
    <property type="project" value="UniProtKB-KW"/>
</dbReference>
<evidence type="ECO:0000313" key="12">
    <source>
        <dbReference type="Proteomes" id="UP000666240"/>
    </source>
</evidence>
<evidence type="ECO:0000256" key="5">
    <source>
        <dbReference type="ARBA" id="ARBA00022723"/>
    </source>
</evidence>
<dbReference type="GO" id="GO:0046872">
    <property type="term" value="F:metal ion binding"/>
    <property type="evidence" value="ECO:0007669"/>
    <property type="project" value="UniProtKB-KW"/>
</dbReference>
<evidence type="ECO:0000256" key="7">
    <source>
        <dbReference type="ARBA" id="ARBA00022840"/>
    </source>
</evidence>
<dbReference type="CDD" id="cd05403">
    <property type="entry name" value="NT_KNTase_like"/>
    <property type="match status" value="1"/>
</dbReference>
<dbReference type="RefSeq" id="WP_209335879.1">
    <property type="nucleotide sequence ID" value="NZ_JAGIYY010000004.1"/>
</dbReference>
<keyword evidence="8" id="KW-0460">Magnesium</keyword>
<feature type="domain" description="Polymerase nucleotidyl transferase" evidence="10">
    <location>
        <begin position="20"/>
        <end position="48"/>
    </location>
</feature>
<comment type="caution">
    <text evidence="11">The sequence shown here is derived from an EMBL/GenBank/DDBJ whole genome shotgun (WGS) entry which is preliminary data.</text>
</comment>
<evidence type="ECO:0000313" key="11">
    <source>
        <dbReference type="EMBL" id="MBP0439856.1"/>
    </source>
</evidence>
<protein>
    <submittedName>
        <fullName evidence="11">Nucleotidyltransferase domain-containing protein</fullName>
    </submittedName>
</protein>
<name>A0A8J7RJZ7_9HYPH</name>
<dbReference type="Proteomes" id="UP000666240">
    <property type="component" value="Unassembled WGS sequence"/>
</dbReference>
<dbReference type="PANTHER" id="PTHR33571:SF12">
    <property type="entry name" value="BSL3053 PROTEIN"/>
    <property type="match status" value="1"/>
</dbReference>
<evidence type="ECO:0000256" key="6">
    <source>
        <dbReference type="ARBA" id="ARBA00022741"/>
    </source>
</evidence>
<evidence type="ECO:0000256" key="1">
    <source>
        <dbReference type="ARBA" id="ARBA00001946"/>
    </source>
</evidence>
<dbReference type="EMBL" id="JAGIYY010000004">
    <property type="protein sequence ID" value="MBP0439856.1"/>
    <property type="molecule type" value="Genomic_DNA"/>
</dbReference>